<organism evidence="1 2">
    <name type="scientific">Pseudomonas gingeri</name>
    <dbReference type="NCBI Taxonomy" id="117681"/>
    <lineage>
        <taxon>Bacteria</taxon>
        <taxon>Pseudomonadati</taxon>
        <taxon>Pseudomonadota</taxon>
        <taxon>Gammaproteobacteria</taxon>
        <taxon>Pseudomonadales</taxon>
        <taxon>Pseudomonadaceae</taxon>
        <taxon>Pseudomonas</taxon>
    </lineage>
</organism>
<proteinExistence type="predicted"/>
<dbReference type="RefSeq" id="WP_177104787.1">
    <property type="nucleotide sequence ID" value="NZ_JACAQA010000060.1"/>
</dbReference>
<name>A0A7Y8BVL3_9PSED</name>
<sequence>MNAQVAKLLGYLVLALALIGAGAAGAWQWQWQANAYGKRLASQDDAYQADLTRIVTAGAAQARQAVEKQQAAEQAVAAIDAKASQEKSDALAQNDLLSRPYSSSQTDNAQFHADVAAAQHRLRIADT</sequence>
<comment type="caution">
    <text evidence="1">The sequence shown here is derived from an EMBL/GenBank/DDBJ whole genome shotgun (WGS) entry which is preliminary data.</text>
</comment>
<evidence type="ECO:0000313" key="1">
    <source>
        <dbReference type="EMBL" id="NWB89446.1"/>
    </source>
</evidence>
<accession>A0A7Y8BVL3</accession>
<dbReference type="EMBL" id="JACAQA010000060">
    <property type="protein sequence ID" value="NWB89446.1"/>
    <property type="molecule type" value="Genomic_DNA"/>
</dbReference>
<dbReference type="AlphaFoldDB" id="A0A7Y8BVL3"/>
<evidence type="ECO:0008006" key="3">
    <source>
        <dbReference type="Google" id="ProtNLM"/>
    </source>
</evidence>
<gene>
    <name evidence="1" type="ORF">HX830_31760</name>
</gene>
<evidence type="ECO:0000313" key="2">
    <source>
        <dbReference type="Proteomes" id="UP000522864"/>
    </source>
</evidence>
<dbReference type="Proteomes" id="UP000522864">
    <property type="component" value="Unassembled WGS sequence"/>
</dbReference>
<reference evidence="1 2" key="1">
    <citation type="submission" date="2020-04" db="EMBL/GenBank/DDBJ databases">
        <title>Molecular characterization of pseudomonads from Agaricus bisporus reveal novel blotch 2 pathogens in Western Europe.</title>
        <authorList>
            <person name="Taparia T."/>
            <person name="Krijger M."/>
            <person name="Haynes E."/>
            <person name="Elpinstone J.G."/>
            <person name="Noble R."/>
            <person name="Van Der Wolf J."/>
        </authorList>
    </citation>
    <scope>NUCLEOTIDE SEQUENCE [LARGE SCALE GENOMIC DNA]</scope>
    <source>
        <strain evidence="1 2">G9001</strain>
    </source>
</reference>
<protein>
    <recommendedName>
        <fullName evidence="3">Lysis protein</fullName>
    </recommendedName>
</protein>